<proteinExistence type="inferred from homology"/>
<dbReference type="Gene3D" id="3.30.1120.10">
    <property type="match status" value="1"/>
</dbReference>
<dbReference type="InterPro" id="IPR000917">
    <property type="entry name" value="Sulfatase_N"/>
</dbReference>
<dbReference type="InterPro" id="IPR024607">
    <property type="entry name" value="Sulfatase_CS"/>
</dbReference>
<dbReference type="GO" id="GO:0004065">
    <property type="term" value="F:arylsulfatase activity"/>
    <property type="evidence" value="ECO:0007669"/>
    <property type="project" value="TreeGrafter"/>
</dbReference>
<dbReference type="PANTHER" id="PTHR42693">
    <property type="entry name" value="ARYLSULFATASE FAMILY MEMBER"/>
    <property type="match status" value="1"/>
</dbReference>
<reference evidence="7" key="1">
    <citation type="submission" date="2021-01" db="EMBL/GenBank/DDBJ databases">
        <title>Ramlibacter sp. strain AW1 16S ribosomal RNA gene Genome sequencing and assembly.</title>
        <authorList>
            <person name="Kang M."/>
        </authorList>
    </citation>
    <scope>NUCLEOTIDE SEQUENCE</scope>
    <source>
        <strain evidence="7">AW1</strain>
    </source>
</reference>
<accession>A0A936ZID5</accession>
<evidence type="ECO:0000259" key="6">
    <source>
        <dbReference type="Pfam" id="PF00884"/>
    </source>
</evidence>
<dbReference type="Pfam" id="PF00884">
    <property type="entry name" value="Sulfatase"/>
    <property type="match status" value="1"/>
</dbReference>
<evidence type="ECO:0000313" key="8">
    <source>
        <dbReference type="Proteomes" id="UP000613011"/>
    </source>
</evidence>
<dbReference type="Gene3D" id="3.40.720.10">
    <property type="entry name" value="Alkaline Phosphatase, subunit A"/>
    <property type="match status" value="1"/>
</dbReference>
<dbReference type="InterPro" id="IPR050738">
    <property type="entry name" value="Sulfatase"/>
</dbReference>
<evidence type="ECO:0000256" key="4">
    <source>
        <dbReference type="ARBA" id="ARBA00022837"/>
    </source>
</evidence>
<dbReference type="RefSeq" id="WP_201684548.1">
    <property type="nucleotide sequence ID" value="NZ_JAEQNA010000005.1"/>
</dbReference>
<dbReference type="PROSITE" id="PS00149">
    <property type="entry name" value="SULFATASE_2"/>
    <property type="match status" value="1"/>
</dbReference>
<evidence type="ECO:0000256" key="2">
    <source>
        <dbReference type="ARBA" id="ARBA00022723"/>
    </source>
</evidence>
<gene>
    <name evidence="7" type="ORF">JI739_14005</name>
</gene>
<comment type="similarity">
    <text evidence="1">Belongs to the sulfatase family.</text>
</comment>
<dbReference type="PANTHER" id="PTHR42693:SF53">
    <property type="entry name" value="ENDO-4-O-SULFATASE"/>
    <property type="match status" value="1"/>
</dbReference>
<evidence type="ECO:0000256" key="1">
    <source>
        <dbReference type="ARBA" id="ARBA00008779"/>
    </source>
</evidence>
<dbReference type="EMBL" id="JAEQNA010000005">
    <property type="protein sequence ID" value="MBL0421467.1"/>
    <property type="molecule type" value="Genomic_DNA"/>
</dbReference>
<keyword evidence="4" id="KW-0106">Calcium</keyword>
<feature type="region of interest" description="Disordered" evidence="5">
    <location>
        <begin position="414"/>
        <end position="435"/>
    </location>
</feature>
<protein>
    <submittedName>
        <fullName evidence="7">Sulfatase-like hydrolase/transferase</fullName>
    </submittedName>
</protein>
<evidence type="ECO:0000313" key="7">
    <source>
        <dbReference type="EMBL" id="MBL0421467.1"/>
    </source>
</evidence>
<dbReference type="AlphaFoldDB" id="A0A936ZID5"/>
<sequence length="435" mass="48349">MDRRPNFIFILADDLGYADLGCFGARDGASTPHLDRLAAGGVRFTDGYANSALCSPSRFALITGRYQYRLRGAAEEPLPPSAKGQAHLGLPPSHPTLPSLLRDAGYDTALVGKWHLGYPPHFGPLKSGYDEFFGTLGGGIDYFSHIDHTGTRDLHDGEVACHERGYVTDLLTRRAVDYVSRRHDRPFLLSLHYTAPHWPWEARDDEAESARIGRALLHYDGGSPATYRRMVSHMDEGIGKLLASLQRHGLDQNTFIVFTSDNGGERFSDVWPFVGAKMDLLEGGIRVPLIARWPAGMAAGASTPQVAATMDWMPTFLSAAGVVPDPEFPPDGIDLMPVLREPGRVLERALHWRMKHRGQRALRLGDWKYLVQDGHEYLFNLAADPRERANLARRSPGILADMRRQFDEWEQRMPSIPPDAYVGRTATGEDMARPG</sequence>
<keyword evidence="2" id="KW-0479">Metal-binding</keyword>
<dbReference type="PROSITE" id="PS00523">
    <property type="entry name" value="SULFATASE_1"/>
    <property type="match status" value="1"/>
</dbReference>
<organism evidence="7 8">
    <name type="scientific">Ramlibacter aurantiacus</name>
    <dbReference type="NCBI Taxonomy" id="2801330"/>
    <lineage>
        <taxon>Bacteria</taxon>
        <taxon>Pseudomonadati</taxon>
        <taxon>Pseudomonadota</taxon>
        <taxon>Betaproteobacteria</taxon>
        <taxon>Burkholderiales</taxon>
        <taxon>Comamonadaceae</taxon>
        <taxon>Ramlibacter</taxon>
    </lineage>
</organism>
<dbReference type="Proteomes" id="UP000613011">
    <property type="component" value="Unassembled WGS sequence"/>
</dbReference>
<dbReference type="InterPro" id="IPR017850">
    <property type="entry name" value="Alkaline_phosphatase_core_sf"/>
</dbReference>
<evidence type="ECO:0000256" key="5">
    <source>
        <dbReference type="SAM" id="MobiDB-lite"/>
    </source>
</evidence>
<dbReference type="SUPFAM" id="SSF53649">
    <property type="entry name" value="Alkaline phosphatase-like"/>
    <property type="match status" value="1"/>
</dbReference>
<evidence type="ECO:0000256" key="3">
    <source>
        <dbReference type="ARBA" id="ARBA00022801"/>
    </source>
</evidence>
<dbReference type="GO" id="GO:0046872">
    <property type="term" value="F:metal ion binding"/>
    <property type="evidence" value="ECO:0007669"/>
    <property type="project" value="UniProtKB-KW"/>
</dbReference>
<comment type="caution">
    <text evidence="7">The sequence shown here is derived from an EMBL/GenBank/DDBJ whole genome shotgun (WGS) entry which is preliminary data.</text>
</comment>
<name>A0A936ZID5_9BURK</name>
<keyword evidence="3 7" id="KW-0378">Hydrolase</keyword>
<keyword evidence="8" id="KW-1185">Reference proteome</keyword>
<feature type="domain" description="Sulfatase N-terminal" evidence="6">
    <location>
        <begin position="5"/>
        <end position="322"/>
    </location>
</feature>